<dbReference type="EMBL" id="QOUX01000039">
    <property type="protein sequence ID" value="RXJ00406.1"/>
    <property type="molecule type" value="Genomic_DNA"/>
</dbReference>
<protein>
    <submittedName>
        <fullName evidence="1">Uncharacterized protein</fullName>
    </submittedName>
</protein>
<comment type="caution">
    <text evidence="1">The sequence shown here is derived from an EMBL/GenBank/DDBJ whole genome shotgun (WGS) entry which is preliminary data.</text>
</comment>
<name>A0A4Q0VSS8_9BACI</name>
<evidence type="ECO:0000313" key="2">
    <source>
        <dbReference type="Proteomes" id="UP000290649"/>
    </source>
</evidence>
<evidence type="ECO:0000313" key="1">
    <source>
        <dbReference type="EMBL" id="RXJ00406.1"/>
    </source>
</evidence>
<sequence>MFDPTIYENLKVVVEGEIYERDLNGEIVIIDRQDCVNLATMSRYYAITFQLLGTSPLYKATIRLEAESADLYGEILENEKHPGCNLLLSVRGPIKEVEVLPASFQDRLASLWDNRPKISQQISFDWNKNKQPQYYLSTTLQFDRKINESHISDFPEIISLLQGSLELFEEINE</sequence>
<dbReference type="OrthoDB" id="2964978at2"/>
<dbReference type="RefSeq" id="WP_129078624.1">
    <property type="nucleotide sequence ID" value="NZ_QOUX01000039.1"/>
</dbReference>
<dbReference type="Proteomes" id="UP000290649">
    <property type="component" value="Unassembled WGS sequence"/>
</dbReference>
<reference evidence="1 2" key="1">
    <citation type="journal article" date="2019" name="Int. J. Syst. Evol. Microbiol.">
        <title>Anaerobacillus alkaliphilus sp. nov., a novel alkaliphilic and moderately halophilic bacterium.</title>
        <authorList>
            <person name="Borsodi A.K."/>
            <person name="Aszalos J.M."/>
            <person name="Bihari P."/>
            <person name="Nagy I."/>
            <person name="Schumann P."/>
            <person name="Sproer C."/>
            <person name="Kovacs A.L."/>
            <person name="Boka K."/>
            <person name="Dobosy P."/>
            <person name="Ovari M."/>
            <person name="Szili-Kovacs T."/>
            <person name="Toth E."/>
        </authorList>
    </citation>
    <scope>NUCLEOTIDE SEQUENCE [LARGE SCALE GENOMIC DNA]</scope>
    <source>
        <strain evidence="1 2">B16-10</strain>
    </source>
</reference>
<organism evidence="1 2">
    <name type="scientific">Anaerobacillus alkaliphilus</name>
    <dbReference type="NCBI Taxonomy" id="1548597"/>
    <lineage>
        <taxon>Bacteria</taxon>
        <taxon>Bacillati</taxon>
        <taxon>Bacillota</taxon>
        <taxon>Bacilli</taxon>
        <taxon>Bacillales</taxon>
        <taxon>Bacillaceae</taxon>
        <taxon>Anaerobacillus</taxon>
    </lineage>
</organism>
<keyword evidence="2" id="KW-1185">Reference proteome</keyword>
<proteinExistence type="predicted"/>
<accession>A0A4Q0VSS8</accession>
<dbReference type="AlphaFoldDB" id="A0A4Q0VSS8"/>
<gene>
    <name evidence="1" type="ORF">DS745_12825</name>
</gene>